<dbReference type="EMBL" id="DSGT01000012">
    <property type="protein sequence ID" value="HEW53463.1"/>
    <property type="molecule type" value="Genomic_DNA"/>
</dbReference>
<feature type="transmembrane region" description="Helical" evidence="1">
    <location>
        <begin position="21"/>
        <end position="43"/>
    </location>
</feature>
<accession>A0A7C2Z211</accession>
<name>A0A7C2Z211_9CREN</name>
<dbReference type="AlphaFoldDB" id="A0A7C2Z211"/>
<keyword evidence="1" id="KW-0812">Transmembrane</keyword>
<proteinExistence type="predicted"/>
<keyword evidence="1" id="KW-1133">Transmembrane helix</keyword>
<keyword evidence="1" id="KW-0472">Membrane</keyword>
<evidence type="ECO:0000313" key="2">
    <source>
        <dbReference type="EMBL" id="HEW53463.1"/>
    </source>
</evidence>
<gene>
    <name evidence="2" type="ORF">ENO77_04825</name>
</gene>
<evidence type="ECO:0000256" key="1">
    <source>
        <dbReference type="SAM" id="Phobius"/>
    </source>
</evidence>
<reference evidence="2" key="1">
    <citation type="journal article" date="2020" name="mSystems">
        <title>Genome- and Community-Level Interaction Insights into Carbon Utilization and Element Cycling Functions of Hydrothermarchaeota in Hydrothermal Sediment.</title>
        <authorList>
            <person name="Zhou Z."/>
            <person name="Liu Y."/>
            <person name="Xu W."/>
            <person name="Pan J."/>
            <person name="Luo Z.H."/>
            <person name="Li M."/>
        </authorList>
    </citation>
    <scope>NUCLEOTIDE SEQUENCE [LARGE SCALE GENOMIC DNA]</scope>
    <source>
        <strain evidence="2">SpSt-16</strain>
    </source>
</reference>
<sequence length="201" mass="22192">MGLRHGSSTVRMQRGSRGLSDIVAVVLFMGIALVLMIGLWSLLSSSYASDAEARDLLNRLSYERSNVVVRVVGLDSEEYSATVLMRRLDGGNTIFFFVDNGTRYLACDKAVLATSGNITARAIDIDSVYFAREGAVYEFKYEAKALGYPIPPSVLEICELRSPDRNPMVKLYTGSQSFRVYVVAFINNKAYVAGVYEFAHG</sequence>
<organism evidence="2">
    <name type="scientific">Ignisphaera aggregans</name>
    <dbReference type="NCBI Taxonomy" id="334771"/>
    <lineage>
        <taxon>Archaea</taxon>
        <taxon>Thermoproteota</taxon>
        <taxon>Thermoprotei</taxon>
        <taxon>Desulfurococcales</taxon>
        <taxon>Desulfurococcaceae</taxon>
        <taxon>Ignisphaera</taxon>
    </lineage>
</organism>
<comment type="caution">
    <text evidence="2">The sequence shown here is derived from an EMBL/GenBank/DDBJ whole genome shotgun (WGS) entry which is preliminary data.</text>
</comment>
<protein>
    <submittedName>
        <fullName evidence="2">Uncharacterized protein</fullName>
    </submittedName>
</protein>